<dbReference type="InterPro" id="IPR055008">
    <property type="entry name" value="MrpR_C_cat"/>
</dbReference>
<evidence type="ECO:0000313" key="2">
    <source>
        <dbReference type="EMBL" id="MUG73065.1"/>
    </source>
</evidence>
<gene>
    <name evidence="2" type="ORF">GNP93_20750</name>
</gene>
<evidence type="ECO:0000259" key="1">
    <source>
        <dbReference type="Pfam" id="PF22823"/>
    </source>
</evidence>
<keyword evidence="3" id="KW-1185">Reference proteome</keyword>
<reference evidence="2 3" key="1">
    <citation type="submission" date="2019-11" db="EMBL/GenBank/DDBJ databases">
        <title>Draft genome sequences of five Paenibacillus species of dairy origin.</title>
        <authorList>
            <person name="Olajide A.M."/>
            <person name="Chen S."/>
            <person name="Lapointe G."/>
        </authorList>
    </citation>
    <scope>NUCLEOTIDE SEQUENCE [LARGE SCALE GENOMIC DNA]</scope>
    <source>
        <strain evidence="2 3">2CS3</strain>
    </source>
</reference>
<dbReference type="RefSeq" id="WP_127607334.1">
    <property type="nucleotide sequence ID" value="NZ_JARTHJ010000027.1"/>
</dbReference>
<dbReference type="AlphaFoldDB" id="A0A7X2ZDS1"/>
<dbReference type="Proteomes" id="UP000450917">
    <property type="component" value="Unassembled WGS sequence"/>
</dbReference>
<protein>
    <recommendedName>
        <fullName evidence="1">MrpR C-terminal catalytic domain-containing protein</fullName>
    </recommendedName>
</protein>
<dbReference type="Pfam" id="PF22823">
    <property type="entry name" value="MrpR_C_cat"/>
    <property type="match status" value="1"/>
</dbReference>
<dbReference type="EMBL" id="WNZX01000021">
    <property type="protein sequence ID" value="MUG73065.1"/>
    <property type="molecule type" value="Genomic_DNA"/>
</dbReference>
<name>A0A7X2ZDS1_9BACL</name>
<feature type="domain" description="MrpR C-terminal catalytic" evidence="1">
    <location>
        <begin position="11"/>
        <end position="110"/>
    </location>
</feature>
<sequence length="163" mass="18893">MTVLFVEKLLFVESQSVNPQDAIIIRLLMEGVGVHELVYLTKDSLDITNRMLTLKDAYDIERKIPVTRKCVELFQSAVEQTKYILQNGYNQTRQNSVNLRDSRFLIKVSVQDYIANESMITELDSVILRVIYMRLKRLAEFFSIPELTHFATGKPDLQTKVYA</sequence>
<comment type="caution">
    <text evidence="2">The sequence shown here is derived from an EMBL/GenBank/DDBJ whole genome shotgun (WGS) entry which is preliminary data.</text>
</comment>
<organism evidence="2 3">
    <name type="scientific">Paenibacillus validus</name>
    <dbReference type="NCBI Taxonomy" id="44253"/>
    <lineage>
        <taxon>Bacteria</taxon>
        <taxon>Bacillati</taxon>
        <taxon>Bacillota</taxon>
        <taxon>Bacilli</taxon>
        <taxon>Bacillales</taxon>
        <taxon>Paenibacillaceae</taxon>
        <taxon>Paenibacillus</taxon>
    </lineage>
</organism>
<proteinExistence type="predicted"/>
<evidence type="ECO:0000313" key="3">
    <source>
        <dbReference type="Proteomes" id="UP000450917"/>
    </source>
</evidence>
<accession>A0A7X2ZDS1</accession>